<dbReference type="GO" id="GO:1904491">
    <property type="term" value="P:protein localization to ciliary transition zone"/>
    <property type="evidence" value="ECO:0007669"/>
    <property type="project" value="TreeGrafter"/>
</dbReference>
<dbReference type="GO" id="GO:0036064">
    <property type="term" value="C:ciliary basal body"/>
    <property type="evidence" value="ECO:0007669"/>
    <property type="project" value="TreeGrafter"/>
</dbReference>
<dbReference type="PANTHER" id="PTHR31043">
    <property type="entry name" value="NEPHROCYSTIN-4"/>
    <property type="match status" value="1"/>
</dbReference>
<dbReference type="InterPro" id="IPR058765">
    <property type="entry name" value="NPHP4_C2-like"/>
</dbReference>
<evidence type="ECO:0000259" key="5">
    <source>
        <dbReference type="Pfam" id="PF26187"/>
    </source>
</evidence>
<protein>
    <submittedName>
        <fullName evidence="8">Nephrocystin 4</fullName>
    </submittedName>
</protein>
<dbReference type="GO" id="GO:0097730">
    <property type="term" value="C:non-motile cilium"/>
    <property type="evidence" value="ECO:0007669"/>
    <property type="project" value="InterPro"/>
</dbReference>
<dbReference type="InterPro" id="IPR058688">
    <property type="entry name" value="Ig_NPHP4_2nd"/>
</dbReference>
<dbReference type="Pfam" id="PF26186">
    <property type="entry name" value="NPHP4_C2_3rd"/>
    <property type="match status" value="1"/>
</dbReference>
<name>A0A8D0CLF8_SCLFO</name>
<dbReference type="InterPro" id="IPR058764">
    <property type="entry name" value="NPHP4_SK"/>
</dbReference>
<dbReference type="Pfam" id="PF26187">
    <property type="entry name" value="Ig_NPHP4_4th"/>
    <property type="match status" value="1"/>
</dbReference>
<accession>A0A8D0CLF8</accession>
<dbReference type="CDD" id="cd22239">
    <property type="entry name" value="NPHP4"/>
    <property type="match status" value="1"/>
</dbReference>
<evidence type="ECO:0000313" key="8">
    <source>
        <dbReference type="Ensembl" id="ENSSFOP00015078501.1"/>
    </source>
</evidence>
<dbReference type="Ensembl" id="ENSSFOT00015072858.1">
    <property type="protein sequence ID" value="ENSSFOP00015078501.1"/>
    <property type="gene ID" value="ENSSFOG00015011889.2"/>
</dbReference>
<sequence length="1362" mass="150068">MFSFECAAVASVATSVRRDIWRNIARLIRGLLAVPQRAPQDPQGARCQLRVSLFDVARRHFFGRTWKGAPQPMRSSAGEPSTVPFNEVLYFHTSLRIPGVVAVVEVVSVADKSDGSQHALGCGFAILRLFPGKGDPAEPPDSHGPLLNTSRKVSVSSALLVLSESGLLKLLEGVYLHYSLQPHSPLQLVMALLPQNTLVSGSEPIPGVVPSSDITADALRKPRLLKTFTCSLDKLSIVLHPSLEKFEEELLQLLNSDRLNGGALAVQERRLHVAVHNGWGFLERPQVVVLEPESEGSRSRSGGGQRQSSVLALRSHVQLKGLAHHPAFAVVFQLEYVFSAPVGRDGKPSTTSSSRMAFMQCVRWAAWSPFQETDGVPEALDVRVALRGGAGPNPEGVMVYAVAPLGRSSTEVKDVEGGTVKFRFSTRSDGQSACSVVPIQSRAEDTSRVLINGKRMEKLMALLWLSFPCLPQLSISQLAVTPRYPTISHSVASPWQQQLPPQLYPSPASAAYRLSHAEIPCASGIAHLEVGLNRTPVQMAVPDEEPLQELPFTPVHAPVIALGTQTSGSPTYMSRSSMAHLYSAGFPDILDYDGQVAEVLDPKEPVNFNPQKEELDVLQSNKLILQFLAFSRLPQEGMDPNWPKTVYFTFQVYRFPPVRTQRLLLVDADGAPGDEYPCILAAVNADGTVDSGSPGLELDYLVDPDFLKPGELRWFLRYLALHTLHIDVWDGDSLLLVGSAAAELKHLLRQGRPAVQVTQDLEVITTEYFQEGDGGGSGALAPIDVFTTVKGTLHLRLGNVGESCTLGPSAAVVSCVITPCSLYSQPLGAVRRACHAHRLVDIDANLASLLRSSAPRGHARPGSESEAEEDAARRRKLARMEAVRRYEEQGHVEAPPHIASRQEERLKQSRDLGLIEAYRERSKVESITRMLSLAITTRHRVYAALGAAEFFEFPLKNPFNVQQTVTIECEDPDVIVDSAEWRHFKDLTQTPTPLEEHMFHLKEGSAGPQVYLRPKETVYVPLKYQTFTSPRALQVNRTENTLSVVFRAGDGKPVAICQVDVEPTPHVIDQTFRFYHPELTFLKKAIRLPPWDSVPGSTVGGTGREQRIHVRCSDPNVICDTKSVDPGEPQDVFLKVAGSQSPQIKKFFILVDERLAAPAQIWQVYVHFLQRVDISCVTGQLTWQSLVLRGTRALRKVKCHTSHPGEIQVDPAEVFALPPNAVQDLRVGVRPRRAGARFAYLNVADVERHQLVASWLLCVSCRQPLISKAFEIVLPAGGAKGSSKKITYTNPYQNARGFLLRTDHPELLHFKEDSFQVGGGETHSIGLRFAPSQSPGTEEILVFINNQDDKNEETFCIRVRYR</sequence>
<proteinExistence type="predicted"/>
<dbReference type="InterPro" id="IPR058686">
    <property type="entry name" value="Ig_NPHP4_3rd"/>
</dbReference>
<dbReference type="Pfam" id="PF26173">
    <property type="entry name" value="NPHP4_SK"/>
    <property type="match status" value="1"/>
</dbReference>
<evidence type="ECO:0000259" key="2">
    <source>
        <dbReference type="Pfam" id="PF26015"/>
    </source>
</evidence>
<feature type="domain" description="NPHP4 Ig-like" evidence="7">
    <location>
        <begin position="937"/>
        <end position="1035"/>
    </location>
</feature>
<evidence type="ECO:0000256" key="1">
    <source>
        <dbReference type="SAM" id="MobiDB-lite"/>
    </source>
</evidence>
<evidence type="ECO:0000259" key="6">
    <source>
        <dbReference type="Pfam" id="PF26189"/>
    </source>
</evidence>
<dbReference type="GeneTree" id="ENSGT00510000048827"/>
<evidence type="ECO:0000259" key="7">
    <source>
        <dbReference type="Pfam" id="PF26190"/>
    </source>
</evidence>
<organism evidence="8 9">
    <name type="scientific">Scleropages formosus</name>
    <name type="common">Asian bonytongue</name>
    <name type="synonym">Osteoglossum formosum</name>
    <dbReference type="NCBI Taxonomy" id="113540"/>
    <lineage>
        <taxon>Eukaryota</taxon>
        <taxon>Metazoa</taxon>
        <taxon>Chordata</taxon>
        <taxon>Craniata</taxon>
        <taxon>Vertebrata</taxon>
        <taxon>Euteleostomi</taxon>
        <taxon>Actinopterygii</taxon>
        <taxon>Neopterygii</taxon>
        <taxon>Teleostei</taxon>
        <taxon>Osteoglossocephala</taxon>
        <taxon>Osteoglossomorpha</taxon>
        <taxon>Osteoglossiformes</taxon>
        <taxon>Osteoglossidae</taxon>
        <taxon>Scleropages</taxon>
    </lineage>
</organism>
<dbReference type="GO" id="GO:0035869">
    <property type="term" value="C:ciliary transition zone"/>
    <property type="evidence" value="ECO:0007669"/>
    <property type="project" value="TreeGrafter"/>
</dbReference>
<dbReference type="GO" id="GO:0090090">
    <property type="term" value="P:negative regulation of canonical Wnt signaling pathway"/>
    <property type="evidence" value="ECO:0007669"/>
    <property type="project" value="InterPro"/>
</dbReference>
<evidence type="ECO:0000313" key="9">
    <source>
        <dbReference type="Proteomes" id="UP000694397"/>
    </source>
</evidence>
<feature type="domain" description="NPHP4 Ig-like" evidence="2">
    <location>
        <begin position="1178"/>
        <end position="1262"/>
    </location>
</feature>
<dbReference type="GO" id="GO:0097546">
    <property type="term" value="C:ciliary base"/>
    <property type="evidence" value="ECO:0007669"/>
    <property type="project" value="TreeGrafter"/>
</dbReference>
<dbReference type="Pfam" id="PF26189">
    <property type="entry name" value="Ig_NPHP4_2nd"/>
    <property type="match status" value="1"/>
</dbReference>
<feature type="domain" description="NPHP4 SK-like" evidence="3">
    <location>
        <begin position="868"/>
        <end position="934"/>
    </location>
</feature>
<reference evidence="8" key="3">
    <citation type="submission" date="2025-09" db="UniProtKB">
        <authorList>
            <consortium name="Ensembl"/>
        </authorList>
    </citation>
    <scope>IDENTIFICATION</scope>
</reference>
<dbReference type="Pfam" id="PF26015">
    <property type="entry name" value="Ig_NPH4_3rd"/>
    <property type="match status" value="1"/>
</dbReference>
<gene>
    <name evidence="8" type="primary">NPHP4</name>
</gene>
<feature type="region of interest" description="Disordered" evidence="1">
    <location>
        <begin position="853"/>
        <end position="874"/>
    </location>
</feature>
<reference evidence="8" key="2">
    <citation type="submission" date="2025-08" db="UniProtKB">
        <authorList>
            <consortium name="Ensembl"/>
        </authorList>
    </citation>
    <scope>IDENTIFICATION</scope>
</reference>
<dbReference type="OrthoDB" id="313446at2759"/>
<dbReference type="InterPro" id="IPR029775">
    <property type="entry name" value="NPHP4"/>
</dbReference>
<evidence type="ECO:0000259" key="3">
    <source>
        <dbReference type="Pfam" id="PF26173"/>
    </source>
</evidence>
<dbReference type="PANTHER" id="PTHR31043:SF3">
    <property type="entry name" value="NEPHROCYSTIN-4"/>
    <property type="match status" value="1"/>
</dbReference>
<reference evidence="8 9" key="1">
    <citation type="submission" date="2019-04" db="EMBL/GenBank/DDBJ databases">
        <authorList>
            <consortium name="Wellcome Sanger Institute Data Sharing"/>
        </authorList>
    </citation>
    <scope>NUCLEOTIDE SEQUENCE [LARGE SCALE GENOMIC DNA]</scope>
</reference>
<evidence type="ECO:0000259" key="4">
    <source>
        <dbReference type="Pfam" id="PF26186"/>
    </source>
</evidence>
<keyword evidence="9" id="KW-1185">Reference proteome</keyword>
<dbReference type="Pfam" id="PF26190">
    <property type="entry name" value="Ig_NPHP4_1st"/>
    <property type="match status" value="1"/>
</dbReference>
<dbReference type="Proteomes" id="UP000694397">
    <property type="component" value="Chromosome 2"/>
</dbReference>
<feature type="domain" description="NPHP4 C2-like" evidence="4">
    <location>
        <begin position="576"/>
        <end position="801"/>
    </location>
</feature>
<feature type="domain" description="NPHP4 Ig-like" evidence="5">
    <location>
        <begin position="1267"/>
        <end position="1362"/>
    </location>
</feature>
<dbReference type="InterPro" id="IPR058687">
    <property type="entry name" value="Ig_NPHP4_1st"/>
</dbReference>
<feature type="domain" description="NPHP4 Ig-like" evidence="6">
    <location>
        <begin position="1072"/>
        <end position="1167"/>
    </location>
</feature>
<dbReference type="InterPro" id="IPR058685">
    <property type="entry name" value="Ig_NPHP4_4th"/>
</dbReference>